<protein>
    <submittedName>
        <fullName evidence="6">GNAT family N-acetyltransferase</fullName>
    </submittedName>
</protein>
<evidence type="ECO:0000256" key="1">
    <source>
        <dbReference type="ARBA" id="ARBA00009213"/>
    </source>
</evidence>
<dbReference type="InterPro" id="IPR036527">
    <property type="entry name" value="SCP2_sterol-bd_dom_sf"/>
</dbReference>
<evidence type="ECO:0000313" key="7">
    <source>
        <dbReference type="Proteomes" id="UP000460272"/>
    </source>
</evidence>
<dbReference type="Pfam" id="PF17668">
    <property type="entry name" value="Acetyltransf_17"/>
    <property type="match status" value="1"/>
</dbReference>
<keyword evidence="7" id="KW-1185">Reference proteome</keyword>
<dbReference type="Pfam" id="PF13527">
    <property type="entry name" value="Acetyltransf_9"/>
    <property type="match status" value="1"/>
</dbReference>
<feature type="domain" description="N-acetyltransferase" evidence="5">
    <location>
        <begin position="119"/>
        <end position="284"/>
    </location>
</feature>
<feature type="binding site" evidence="4">
    <location>
        <begin position="208"/>
        <end position="213"/>
    </location>
    <ligand>
        <name>acetyl-CoA</name>
        <dbReference type="ChEBI" id="CHEBI:57288"/>
    </ligand>
</feature>
<evidence type="ECO:0000256" key="2">
    <source>
        <dbReference type="ARBA" id="ARBA00022679"/>
    </source>
</evidence>
<evidence type="ECO:0000313" key="6">
    <source>
        <dbReference type="EMBL" id="TVZ06205.1"/>
    </source>
</evidence>
<dbReference type="InterPro" id="IPR025559">
    <property type="entry name" value="Eis_dom"/>
</dbReference>
<dbReference type="InterPro" id="IPR051554">
    <property type="entry name" value="Acetyltransferase_Eis"/>
</dbReference>
<dbReference type="Proteomes" id="UP000460272">
    <property type="component" value="Unassembled WGS sequence"/>
</dbReference>
<dbReference type="Gene3D" id="3.30.1050.10">
    <property type="entry name" value="SCP2 sterol-binding domain"/>
    <property type="match status" value="1"/>
</dbReference>
<feature type="binding site" evidence="4">
    <location>
        <begin position="237"/>
        <end position="238"/>
    </location>
    <ligand>
        <name>acetyl-CoA</name>
        <dbReference type="ChEBI" id="CHEBI:57288"/>
    </ligand>
</feature>
<dbReference type="SUPFAM" id="SSF55718">
    <property type="entry name" value="SCP-like"/>
    <property type="match status" value="1"/>
</dbReference>
<sequence length="537" mass="57568">MTPGETSHADTCAAIKATAMLITASTIATRRFRVISCRLIWSVSHVPARRKGRAAWRAANRGARTFMTCAGYPQMVSVARGPRSIFAGRLAPPATISASKIIGILRAARDKNSIMADSYLIRPITDDEYDGFRLVLQHAFHGGGDRENPPWRQQLFEIDRSLAAFDSARPDAGPVGATGIYTFGMAVPGGVLPVAGVTMVGVLPSHRRQGILRSIMRRQIADIAARGEEPIAALWASETPIYGRYGYGKATAHGYFRFGRGDGALDPHAPSDSALSLRLAEPAEVASELAKVYDAVLAGQPGFPTRSDAWWARMLHDPEGERHGFSPQRCVLAEHGSGIRGYALYAAQGRWDDTTGLPDGVLEIRELIAADPAAAAALWTDLLGRDLITSVLADHRPAEDPVLYQLLDARRARSNVTDGLWVRIIDLPAALARRSYACPVDAVLEVADELLPGNTGRWRLRASAPGGGPASEVSCERTDDPADVALDVRELGAAYLGGTRLGTLASAGLVTELRPGALGALSAAFTWDPAPWCPRVF</sequence>
<dbReference type="OrthoDB" id="8399956at2"/>
<accession>A0A6P2C6T3</accession>
<dbReference type="PROSITE" id="PS51186">
    <property type="entry name" value="GNAT"/>
    <property type="match status" value="1"/>
</dbReference>
<reference evidence="6 7" key="1">
    <citation type="submission" date="2018-11" db="EMBL/GenBank/DDBJ databases">
        <title>Trebonia kvetii gen.nov., sp.nov., a novel acidophilic actinobacterium, and proposal of the new actinobacterial family Treboniaceae fam. nov.</title>
        <authorList>
            <person name="Rapoport D."/>
            <person name="Sagova-Mareckova M."/>
            <person name="Sedlacek I."/>
            <person name="Provaznik J."/>
            <person name="Kralova S."/>
            <person name="Pavlinic D."/>
            <person name="Benes V."/>
            <person name="Kopecky J."/>
        </authorList>
    </citation>
    <scope>NUCLEOTIDE SEQUENCE [LARGE SCALE GENOMIC DNA]</scope>
    <source>
        <strain evidence="6 7">15Tr583</strain>
    </source>
</reference>
<evidence type="ECO:0000256" key="3">
    <source>
        <dbReference type="ARBA" id="ARBA00023315"/>
    </source>
</evidence>
<dbReference type="InterPro" id="IPR000182">
    <property type="entry name" value="GNAT_dom"/>
</dbReference>
<dbReference type="InterPro" id="IPR022902">
    <property type="entry name" value="NAcTrfase_Eis"/>
</dbReference>
<organism evidence="6 7">
    <name type="scientific">Trebonia kvetii</name>
    <dbReference type="NCBI Taxonomy" id="2480626"/>
    <lineage>
        <taxon>Bacteria</taxon>
        <taxon>Bacillati</taxon>
        <taxon>Actinomycetota</taxon>
        <taxon>Actinomycetes</taxon>
        <taxon>Streptosporangiales</taxon>
        <taxon>Treboniaceae</taxon>
        <taxon>Trebonia</taxon>
    </lineage>
</organism>
<comment type="subunit">
    <text evidence="4">Homohexamer; trimer of dimers.</text>
</comment>
<dbReference type="Pfam" id="PF13530">
    <property type="entry name" value="SCP2_2"/>
    <property type="match status" value="1"/>
</dbReference>
<dbReference type="GO" id="GO:0030649">
    <property type="term" value="P:aminoglycoside antibiotic catabolic process"/>
    <property type="evidence" value="ECO:0007669"/>
    <property type="project" value="TreeGrafter"/>
</dbReference>
<dbReference type="PANTHER" id="PTHR37817">
    <property type="entry name" value="N-ACETYLTRANSFERASE EIS"/>
    <property type="match status" value="1"/>
</dbReference>
<evidence type="ECO:0000256" key="4">
    <source>
        <dbReference type="HAMAP-Rule" id="MF_01812"/>
    </source>
</evidence>
<dbReference type="HAMAP" id="MF_01812">
    <property type="entry name" value="Eis"/>
    <property type="match status" value="1"/>
</dbReference>
<feature type="active site" description="Proton acceptor; via carboxylate" evidence="4">
    <location>
        <position position="537"/>
    </location>
</feature>
<feature type="binding site" evidence="4">
    <location>
        <begin position="200"/>
        <end position="202"/>
    </location>
    <ligand>
        <name>acetyl-CoA</name>
        <dbReference type="ChEBI" id="CHEBI:57288"/>
    </ligand>
</feature>
<dbReference type="AlphaFoldDB" id="A0A6P2C6T3"/>
<keyword evidence="2 4" id="KW-0808">Transferase</keyword>
<dbReference type="NCBIfam" id="NF002367">
    <property type="entry name" value="PRK01346.1-4"/>
    <property type="match status" value="1"/>
</dbReference>
<comment type="similarity">
    <text evidence="1 4">Belongs to the acetyltransferase Eis family.</text>
</comment>
<keyword evidence="3 4" id="KW-0012">Acyltransferase</keyword>
<dbReference type="PANTHER" id="PTHR37817:SF1">
    <property type="entry name" value="N-ACETYLTRANSFERASE EIS"/>
    <property type="match status" value="1"/>
</dbReference>
<evidence type="ECO:0000259" key="5">
    <source>
        <dbReference type="PROSITE" id="PS51186"/>
    </source>
</evidence>
<gene>
    <name evidence="6" type="ORF">EAS64_01825</name>
</gene>
<dbReference type="InterPro" id="IPR016181">
    <property type="entry name" value="Acyl_CoA_acyltransferase"/>
</dbReference>
<dbReference type="EMBL" id="RPFW01000001">
    <property type="protein sequence ID" value="TVZ06205.1"/>
    <property type="molecule type" value="Genomic_DNA"/>
</dbReference>
<proteinExistence type="inferred from homology"/>
<name>A0A6P2C6T3_9ACTN</name>
<dbReference type="InterPro" id="IPR041380">
    <property type="entry name" value="Acetyltransf_17"/>
</dbReference>
<dbReference type="Gene3D" id="3.40.630.30">
    <property type="match status" value="2"/>
</dbReference>
<dbReference type="GO" id="GO:0034069">
    <property type="term" value="F:aminoglycoside N-acetyltransferase activity"/>
    <property type="evidence" value="ECO:0007669"/>
    <property type="project" value="TreeGrafter"/>
</dbReference>
<dbReference type="SUPFAM" id="SSF55729">
    <property type="entry name" value="Acyl-CoA N-acyltransferases (Nat)"/>
    <property type="match status" value="1"/>
</dbReference>
<feature type="active site" description="Proton donor" evidence="4">
    <location>
        <position position="242"/>
    </location>
</feature>
<comment type="caution">
    <text evidence="6">The sequence shown here is derived from an EMBL/GenBank/DDBJ whole genome shotgun (WGS) entry which is preliminary data.</text>
</comment>